<keyword evidence="2" id="KW-1185">Reference proteome</keyword>
<name>A0A0V1DKM1_9BILA</name>
<sequence>MTLGGSENLRSTVDGSVTPIRRRRSLLTRWQLCSVIANSY</sequence>
<dbReference type="AlphaFoldDB" id="A0A0V1DKM1"/>
<dbReference type="Proteomes" id="UP000055024">
    <property type="component" value="Unassembled WGS sequence"/>
</dbReference>
<gene>
    <name evidence="1" type="ORF">T11_3367</name>
</gene>
<evidence type="ECO:0000313" key="2">
    <source>
        <dbReference type="Proteomes" id="UP000055024"/>
    </source>
</evidence>
<comment type="caution">
    <text evidence="1">The sequence shown here is derived from an EMBL/GenBank/DDBJ whole genome shotgun (WGS) entry which is preliminary data.</text>
</comment>
<protein>
    <submittedName>
        <fullName evidence="1">Uncharacterized protein</fullName>
    </submittedName>
</protein>
<dbReference type="EMBL" id="JYDP01010107">
    <property type="protein sequence ID" value="KRY62103.1"/>
    <property type="molecule type" value="Genomic_DNA"/>
</dbReference>
<reference evidence="1 2" key="1">
    <citation type="submission" date="2015-01" db="EMBL/GenBank/DDBJ databases">
        <title>Evolution of Trichinella species and genotypes.</title>
        <authorList>
            <person name="Korhonen P.K."/>
            <person name="Edoardo P."/>
            <person name="Giuseppe L.R."/>
            <person name="Gasser R.B."/>
        </authorList>
    </citation>
    <scope>NUCLEOTIDE SEQUENCE [LARGE SCALE GENOMIC DNA]</scope>
    <source>
        <strain evidence="1">ISS1029</strain>
    </source>
</reference>
<evidence type="ECO:0000313" key="1">
    <source>
        <dbReference type="EMBL" id="KRY62103.1"/>
    </source>
</evidence>
<feature type="non-terminal residue" evidence="1">
    <location>
        <position position="40"/>
    </location>
</feature>
<proteinExistence type="predicted"/>
<organism evidence="1 2">
    <name type="scientific">Trichinella zimbabwensis</name>
    <dbReference type="NCBI Taxonomy" id="268475"/>
    <lineage>
        <taxon>Eukaryota</taxon>
        <taxon>Metazoa</taxon>
        <taxon>Ecdysozoa</taxon>
        <taxon>Nematoda</taxon>
        <taxon>Enoplea</taxon>
        <taxon>Dorylaimia</taxon>
        <taxon>Trichinellida</taxon>
        <taxon>Trichinellidae</taxon>
        <taxon>Trichinella</taxon>
    </lineage>
</organism>
<accession>A0A0V1DKM1</accession>